<proteinExistence type="inferred from homology"/>
<keyword evidence="12" id="KW-0031">Aminopeptidase</keyword>
<evidence type="ECO:0000256" key="1">
    <source>
        <dbReference type="ARBA" id="ARBA00001424"/>
    </source>
</evidence>
<dbReference type="InterPro" id="IPR029149">
    <property type="entry name" value="Creatin/AminoP/Spt16_N"/>
</dbReference>
<organism evidence="12 13">
    <name type="scientific">Marinobacterium rhizophilum</name>
    <dbReference type="NCBI Taxonomy" id="420402"/>
    <lineage>
        <taxon>Bacteria</taxon>
        <taxon>Pseudomonadati</taxon>
        <taxon>Pseudomonadota</taxon>
        <taxon>Gammaproteobacteria</taxon>
        <taxon>Oceanospirillales</taxon>
        <taxon>Oceanospirillaceae</taxon>
        <taxon>Marinobacterium</taxon>
    </lineage>
</organism>
<dbReference type="EC" id="3.4.11.9" evidence="4"/>
<dbReference type="GO" id="GO:0004177">
    <property type="term" value="F:aminopeptidase activity"/>
    <property type="evidence" value="ECO:0007669"/>
    <property type="project" value="UniProtKB-KW"/>
</dbReference>
<dbReference type="EMBL" id="CP073347">
    <property type="protein sequence ID" value="UTW11005.1"/>
    <property type="molecule type" value="Genomic_DNA"/>
</dbReference>
<dbReference type="Pfam" id="PF05195">
    <property type="entry name" value="AMP_N"/>
    <property type="match status" value="1"/>
</dbReference>
<dbReference type="SUPFAM" id="SSF53092">
    <property type="entry name" value="Creatinase/prolidase N-terminal domain"/>
    <property type="match status" value="1"/>
</dbReference>
<comment type="catalytic activity">
    <reaction evidence="1">
        <text>Release of any N-terminal amino acid, including proline, that is linked to proline, even from a dipeptide or tripeptide.</text>
        <dbReference type="EC" id="3.4.11.9"/>
    </reaction>
</comment>
<dbReference type="NCBIfam" id="NF008131">
    <property type="entry name" value="PRK10879.1"/>
    <property type="match status" value="1"/>
</dbReference>
<keyword evidence="9" id="KW-0464">Manganese</keyword>
<dbReference type="PROSITE" id="PS00491">
    <property type="entry name" value="PROLINE_PEPTIDASE"/>
    <property type="match status" value="1"/>
</dbReference>
<protein>
    <recommendedName>
        <fullName evidence="4">Xaa-Pro aminopeptidase</fullName>
        <ecNumber evidence="4">3.4.11.9</ecNumber>
    </recommendedName>
</protein>
<dbReference type="InterPro" id="IPR052433">
    <property type="entry name" value="X-Pro_dipept-like"/>
</dbReference>
<feature type="domain" description="Aminopeptidase P N-terminal" evidence="11">
    <location>
        <begin position="6"/>
        <end position="140"/>
    </location>
</feature>
<dbReference type="Proteomes" id="UP001058461">
    <property type="component" value="Chromosome"/>
</dbReference>
<evidence type="ECO:0000256" key="10">
    <source>
        <dbReference type="RuleBase" id="RU000590"/>
    </source>
</evidence>
<name>A0ABY5HFE2_9GAMM</name>
<evidence type="ECO:0000256" key="3">
    <source>
        <dbReference type="ARBA" id="ARBA00008766"/>
    </source>
</evidence>
<keyword evidence="7 12" id="KW-0378">Hydrolase</keyword>
<dbReference type="CDD" id="cd01087">
    <property type="entry name" value="Prolidase"/>
    <property type="match status" value="1"/>
</dbReference>
<dbReference type="SUPFAM" id="SSF55920">
    <property type="entry name" value="Creatinase/aminopeptidase"/>
    <property type="match status" value="1"/>
</dbReference>
<dbReference type="InterPro" id="IPR000994">
    <property type="entry name" value="Pept_M24"/>
</dbReference>
<evidence type="ECO:0000256" key="9">
    <source>
        <dbReference type="ARBA" id="ARBA00023211"/>
    </source>
</evidence>
<dbReference type="InterPro" id="IPR036005">
    <property type="entry name" value="Creatinase/aminopeptidase-like"/>
</dbReference>
<evidence type="ECO:0000256" key="7">
    <source>
        <dbReference type="ARBA" id="ARBA00022801"/>
    </source>
</evidence>
<dbReference type="Gene3D" id="3.90.230.10">
    <property type="entry name" value="Creatinase/methionine aminopeptidase superfamily"/>
    <property type="match status" value="1"/>
</dbReference>
<dbReference type="InterPro" id="IPR001131">
    <property type="entry name" value="Peptidase_M24B_aminopep-P_CS"/>
</dbReference>
<evidence type="ECO:0000256" key="5">
    <source>
        <dbReference type="ARBA" id="ARBA00022670"/>
    </source>
</evidence>
<evidence type="ECO:0000256" key="6">
    <source>
        <dbReference type="ARBA" id="ARBA00022723"/>
    </source>
</evidence>
<reference evidence="12" key="1">
    <citation type="submission" date="2021-04" db="EMBL/GenBank/DDBJ databases">
        <title>Oceanospirillales bacteria with DddD are important DMSP degraders in coastal seawater.</title>
        <authorList>
            <person name="Liu J."/>
        </authorList>
    </citation>
    <scope>NUCLEOTIDE SEQUENCE</scope>
    <source>
        <strain evidence="12">D13-1</strain>
    </source>
</reference>
<evidence type="ECO:0000313" key="12">
    <source>
        <dbReference type="EMBL" id="UTW11005.1"/>
    </source>
</evidence>
<dbReference type="Pfam" id="PF00557">
    <property type="entry name" value="Peptidase_M24"/>
    <property type="match status" value="1"/>
</dbReference>
<dbReference type="PANTHER" id="PTHR43226">
    <property type="entry name" value="XAA-PRO AMINOPEPTIDASE 3"/>
    <property type="match status" value="1"/>
</dbReference>
<comment type="similarity">
    <text evidence="3 10">Belongs to the peptidase M24B family.</text>
</comment>
<evidence type="ECO:0000313" key="13">
    <source>
        <dbReference type="Proteomes" id="UP001058461"/>
    </source>
</evidence>
<dbReference type="Gene3D" id="3.40.350.10">
    <property type="entry name" value="Creatinase/prolidase N-terminal domain"/>
    <property type="match status" value="1"/>
</dbReference>
<evidence type="ECO:0000256" key="4">
    <source>
        <dbReference type="ARBA" id="ARBA00012574"/>
    </source>
</evidence>
<evidence type="ECO:0000256" key="8">
    <source>
        <dbReference type="ARBA" id="ARBA00023049"/>
    </source>
</evidence>
<dbReference type="SMART" id="SM01011">
    <property type="entry name" value="AMP_N"/>
    <property type="match status" value="1"/>
</dbReference>
<evidence type="ECO:0000256" key="2">
    <source>
        <dbReference type="ARBA" id="ARBA00001936"/>
    </source>
</evidence>
<comment type="cofactor">
    <cofactor evidence="2">
        <name>Mn(2+)</name>
        <dbReference type="ChEBI" id="CHEBI:29035"/>
    </cofactor>
</comment>
<gene>
    <name evidence="12" type="primary">pepP</name>
    <name evidence="12" type="ORF">KDW95_17240</name>
</gene>
<sequence length="445" mass="49486">MMNSSLPQSEFATRRARLMAQLPTGGLAVVPGAAMRSRNRDVEYPFRQDSDFYYLTGFDEPDAVLVLLPGRAEGEVVLFCQGRDPEMEIWHGYRTGPEGVVAHYGADEAHPVSEIDRRLPDLLEGRCSICYSIGTDENVDGQVRQWLKVVQARSRQGVVAPTELVMLDPLLHELRLFKSDAEIGLMRDAGRISAQAHVRAMQQCRPGLYEYQLEAEITHHFAMHGCHLPAYSSIVGGGANGCILHYTENRDALRAGDLVLIDAGCEREYYAGDITRTFPVDGHFSPEQKQLYELVLRTQQACIELVRPGVLWNEVHDLSVRMLTAGLVELGLLDGDADELIEAGAYRAFYMHRLGHWLGMDVHDVGDYRVAGEWRPLQPGMVMTVEPGLYVSPNNEQVEARWRGIGIRIEDDVLVTASGCEVLSAAAPKSVAEIEALMAQARQSR</sequence>
<keyword evidence="6 10" id="KW-0479">Metal-binding</keyword>
<keyword evidence="13" id="KW-1185">Reference proteome</keyword>
<dbReference type="PANTHER" id="PTHR43226:SF4">
    <property type="entry name" value="XAA-PRO AMINOPEPTIDASE 3"/>
    <property type="match status" value="1"/>
</dbReference>
<dbReference type="InterPro" id="IPR007865">
    <property type="entry name" value="Aminopep_P_N"/>
</dbReference>
<dbReference type="RefSeq" id="WP_255853061.1">
    <property type="nucleotide sequence ID" value="NZ_CP073347.1"/>
</dbReference>
<accession>A0ABY5HFE2</accession>
<evidence type="ECO:0000259" key="11">
    <source>
        <dbReference type="SMART" id="SM01011"/>
    </source>
</evidence>
<keyword evidence="8" id="KW-0482">Metalloprotease</keyword>
<keyword evidence="5" id="KW-0645">Protease</keyword>